<accession>A0A6I9PSB0</accession>
<dbReference type="OrthoDB" id="5971574at2759"/>
<reference evidence="3" key="1">
    <citation type="submission" date="2025-08" db="UniProtKB">
        <authorList>
            <consortium name="RefSeq"/>
        </authorList>
    </citation>
    <scope>IDENTIFICATION</scope>
    <source>
        <tissue evidence="3">Muscle</tissue>
    </source>
</reference>
<feature type="non-terminal residue" evidence="3">
    <location>
        <position position="1"/>
    </location>
</feature>
<feature type="compositionally biased region" description="Low complexity" evidence="1">
    <location>
        <begin position="127"/>
        <end position="144"/>
    </location>
</feature>
<dbReference type="GeneID" id="104963317"/>
<dbReference type="RefSeq" id="XP_010790198.1">
    <property type="nucleotide sequence ID" value="XM_010791896.1"/>
</dbReference>
<feature type="region of interest" description="Disordered" evidence="1">
    <location>
        <begin position="125"/>
        <end position="144"/>
    </location>
</feature>
<dbReference type="Proteomes" id="UP000504611">
    <property type="component" value="Unplaced"/>
</dbReference>
<evidence type="ECO:0000313" key="3">
    <source>
        <dbReference type="RefSeq" id="XP_010790198.1"/>
    </source>
</evidence>
<dbReference type="GO" id="GO:0005977">
    <property type="term" value="P:glycogen metabolic process"/>
    <property type="evidence" value="ECO:0007669"/>
    <property type="project" value="UniProtKB-UniPathway"/>
</dbReference>
<keyword evidence="2" id="KW-1185">Reference proteome</keyword>
<organism evidence="2 3">
    <name type="scientific">Notothenia coriiceps</name>
    <name type="common">black rockcod</name>
    <dbReference type="NCBI Taxonomy" id="8208"/>
    <lineage>
        <taxon>Eukaryota</taxon>
        <taxon>Metazoa</taxon>
        <taxon>Chordata</taxon>
        <taxon>Craniata</taxon>
        <taxon>Vertebrata</taxon>
        <taxon>Euteleostomi</taxon>
        <taxon>Actinopterygii</taxon>
        <taxon>Neopterygii</taxon>
        <taxon>Teleostei</taxon>
        <taxon>Neoteleostei</taxon>
        <taxon>Acanthomorphata</taxon>
        <taxon>Eupercaria</taxon>
        <taxon>Perciformes</taxon>
        <taxon>Notothenioidei</taxon>
        <taxon>Nototheniidae</taxon>
        <taxon>Notothenia</taxon>
    </lineage>
</organism>
<sequence>IQTGKLSEFLTTSCFAHLSFLDGKASGSMARHDAANDDDDDEEGDEDGYLHELHYDDEADDLAQYLDHLLAHSAPKKPTKKGTGALGKFKALATKTKDMVSLMNKAQTLNVENVNMYLPNKLFRSTQPSLNLNLPESSSQQETQ</sequence>
<dbReference type="KEGG" id="ncc:104963317"/>
<protein>
    <submittedName>
        <fullName evidence="3">Phosphorylase b kinase regulatory subunit alpha, skeletal muscle isoform-like</fullName>
    </submittedName>
</protein>
<evidence type="ECO:0000256" key="1">
    <source>
        <dbReference type="SAM" id="MobiDB-lite"/>
    </source>
</evidence>
<gene>
    <name evidence="3" type="primary">LOC104963317</name>
</gene>
<proteinExistence type="predicted"/>
<dbReference type="UniPathway" id="UPA00163"/>
<evidence type="ECO:0000313" key="2">
    <source>
        <dbReference type="Proteomes" id="UP000504611"/>
    </source>
</evidence>
<feature type="region of interest" description="Disordered" evidence="1">
    <location>
        <begin position="29"/>
        <end position="50"/>
    </location>
</feature>
<dbReference type="AlphaFoldDB" id="A0A6I9PSB0"/>
<feature type="non-terminal residue" evidence="3">
    <location>
        <position position="144"/>
    </location>
</feature>
<name>A0A6I9PSB0_9TELE</name>
<feature type="compositionally biased region" description="Acidic residues" evidence="1">
    <location>
        <begin position="36"/>
        <end position="47"/>
    </location>
</feature>